<evidence type="ECO:0000256" key="6">
    <source>
        <dbReference type="ARBA" id="ARBA00023002"/>
    </source>
</evidence>
<reference evidence="12" key="1">
    <citation type="submission" date="2013-10" db="EMBL/GenBank/DDBJ databases">
        <title>Genomic analysis of the causative agents of coccidiosis in chickens.</title>
        <authorList>
            <person name="Reid A.J."/>
            <person name="Blake D."/>
            <person name="Billington K."/>
            <person name="Browne H."/>
            <person name="Dunn M."/>
            <person name="Hung S."/>
            <person name="Kawahara F."/>
            <person name="Miranda-Saavedra D."/>
            <person name="Mourier T."/>
            <person name="Nagra H."/>
            <person name="Otto T.D."/>
            <person name="Rawlings N."/>
            <person name="Sanchez A."/>
            <person name="Sanders M."/>
            <person name="Subramaniam C."/>
            <person name="Tay Y."/>
            <person name="Dear P."/>
            <person name="Doerig C."/>
            <person name="Gruber A."/>
            <person name="Parkinson J."/>
            <person name="Shirley M."/>
            <person name="Wan K.L."/>
            <person name="Berriman M."/>
            <person name="Tomley F."/>
            <person name="Pain A."/>
        </authorList>
    </citation>
    <scope>NUCLEOTIDE SEQUENCE [LARGE SCALE GENOMIC DNA]</scope>
    <source>
        <strain evidence="12">Houghton</strain>
    </source>
</reference>
<dbReference type="InterPro" id="IPR022675">
    <property type="entry name" value="G6P_DH_C"/>
</dbReference>
<dbReference type="GO" id="GO:0006044">
    <property type="term" value="P:N-acetylglucosamine metabolic process"/>
    <property type="evidence" value="ECO:0007669"/>
    <property type="project" value="InterPro"/>
</dbReference>
<feature type="domain" description="Glucosamine/galactosamine-6-phosphate isomerase" evidence="10">
    <location>
        <begin position="48"/>
        <end position="304"/>
    </location>
</feature>
<dbReference type="AlphaFoldDB" id="U6L7S7"/>
<dbReference type="InterPro" id="IPR005900">
    <property type="entry name" value="6-phosphogluconolactonase_DevB"/>
</dbReference>
<feature type="region of interest" description="Disordered" evidence="8">
    <location>
        <begin position="1"/>
        <end position="23"/>
    </location>
</feature>
<dbReference type="Gene3D" id="3.40.50.720">
    <property type="entry name" value="NAD(P)-binding Rossmann-like Domain"/>
    <property type="match status" value="1"/>
</dbReference>
<evidence type="ECO:0000256" key="7">
    <source>
        <dbReference type="ARBA" id="ARBA00023277"/>
    </source>
</evidence>
<dbReference type="PROSITE" id="PS01161">
    <property type="entry name" value="GLC_GALNAC_ISOMERASE"/>
    <property type="match status" value="1"/>
</dbReference>
<dbReference type="UniPathway" id="UPA00115"/>
<dbReference type="OrthoDB" id="60984at2759"/>
<dbReference type="SUPFAM" id="SSF51735">
    <property type="entry name" value="NAD(P)-binding Rossmann-fold domains"/>
    <property type="match status" value="1"/>
</dbReference>
<dbReference type="InterPro" id="IPR019796">
    <property type="entry name" value="G6P_DH_AS"/>
</dbReference>
<evidence type="ECO:0000256" key="2">
    <source>
        <dbReference type="ARBA" id="ARBA00009975"/>
    </source>
</evidence>
<feature type="non-terminal residue" evidence="12">
    <location>
        <position position="1"/>
    </location>
</feature>
<evidence type="ECO:0000313" key="12">
    <source>
        <dbReference type="EMBL" id="CDJ45268.1"/>
    </source>
</evidence>
<feature type="domain" description="Glucose-6-phosphate dehydrogenase NAD-binding" evidence="9">
    <location>
        <begin position="350"/>
        <end position="536"/>
    </location>
</feature>
<dbReference type="GO" id="GO:0017057">
    <property type="term" value="F:6-phosphogluconolactonase activity"/>
    <property type="evidence" value="ECO:0007669"/>
    <property type="project" value="InterPro"/>
</dbReference>
<dbReference type="PANTHER" id="PTHR23429">
    <property type="entry name" value="GLUCOSE-6-PHOSPHATE 1-DEHYDROGENASE G6PD"/>
    <property type="match status" value="1"/>
</dbReference>
<dbReference type="EMBL" id="HG678128">
    <property type="protein sequence ID" value="CDJ45268.1"/>
    <property type="molecule type" value="Genomic_DNA"/>
</dbReference>
<evidence type="ECO:0000256" key="4">
    <source>
        <dbReference type="ARBA" id="ARBA00022526"/>
    </source>
</evidence>
<organism evidence="12 13">
    <name type="scientific">Eimeria tenella</name>
    <name type="common">Coccidian parasite</name>
    <dbReference type="NCBI Taxonomy" id="5802"/>
    <lineage>
        <taxon>Eukaryota</taxon>
        <taxon>Sar</taxon>
        <taxon>Alveolata</taxon>
        <taxon>Apicomplexa</taxon>
        <taxon>Conoidasida</taxon>
        <taxon>Coccidia</taxon>
        <taxon>Eucoccidiorida</taxon>
        <taxon>Eimeriorina</taxon>
        <taxon>Eimeriidae</taxon>
        <taxon>Eimeria</taxon>
    </lineage>
</organism>
<dbReference type="Gene3D" id="3.30.360.10">
    <property type="entry name" value="Dihydrodipicolinate Reductase, domain 2"/>
    <property type="match status" value="1"/>
</dbReference>
<comment type="pathway">
    <text evidence="1">Carbohydrate degradation; pentose phosphate pathway; D-ribulose 5-phosphate from D-glucose 6-phosphate (oxidative stage): step 1/3.</text>
</comment>
<dbReference type="Pfam" id="PF02781">
    <property type="entry name" value="G6PD_C"/>
    <property type="match status" value="1"/>
</dbReference>
<comment type="similarity">
    <text evidence="2">Belongs to the glucose-6-phosphate dehydrogenase family.</text>
</comment>
<reference evidence="12" key="2">
    <citation type="submission" date="2013-10" db="EMBL/GenBank/DDBJ databases">
        <authorList>
            <person name="Aslett M."/>
        </authorList>
    </citation>
    <scope>NUCLEOTIDE SEQUENCE [LARGE SCALE GENOMIC DNA]</scope>
    <source>
        <strain evidence="12">Houghton</strain>
    </source>
</reference>
<dbReference type="PROSITE" id="PS00069">
    <property type="entry name" value="G6P_DEHYDROGENASE"/>
    <property type="match status" value="1"/>
</dbReference>
<dbReference type="SUPFAM" id="SSF100950">
    <property type="entry name" value="NagB/RpiA/CoA transferase-like"/>
    <property type="match status" value="1"/>
</dbReference>
<keyword evidence="4" id="KW-0313">Glucose metabolism</keyword>
<evidence type="ECO:0000256" key="1">
    <source>
        <dbReference type="ARBA" id="ARBA00004937"/>
    </source>
</evidence>
<dbReference type="GO" id="GO:0006006">
    <property type="term" value="P:glucose metabolic process"/>
    <property type="evidence" value="ECO:0007669"/>
    <property type="project" value="UniProtKB-KW"/>
</dbReference>
<dbReference type="PRINTS" id="PR00079">
    <property type="entry name" value="G6PDHDRGNASE"/>
</dbReference>
<dbReference type="GO" id="GO:0004342">
    <property type="term" value="F:glucosamine-6-phosphate deaminase activity"/>
    <property type="evidence" value="ECO:0007669"/>
    <property type="project" value="InterPro"/>
</dbReference>
<dbReference type="Pfam" id="PF00479">
    <property type="entry name" value="G6PD_N"/>
    <property type="match status" value="1"/>
</dbReference>
<dbReference type="Pfam" id="PF01182">
    <property type="entry name" value="Glucosamine_iso"/>
    <property type="match status" value="1"/>
</dbReference>
<dbReference type="EC" id="1.1.1.49" evidence="3"/>
<dbReference type="InterPro" id="IPR037171">
    <property type="entry name" value="NagB/RpiA_transferase-like"/>
</dbReference>
<proteinExistence type="inferred from homology"/>
<name>U6L7S7_EIMTE</name>
<dbReference type="InterPro" id="IPR022674">
    <property type="entry name" value="G6P_DH_NAD-bd"/>
</dbReference>
<keyword evidence="13" id="KW-1185">Reference proteome</keyword>
<dbReference type="CDD" id="cd01400">
    <property type="entry name" value="6PGL"/>
    <property type="match status" value="1"/>
</dbReference>
<dbReference type="RefSeq" id="XP_013236015.1">
    <property type="nucleotide sequence ID" value="XM_013380561.1"/>
</dbReference>
<dbReference type="VEuPathDB" id="ToxoDB:ETH_00022160"/>
<evidence type="ECO:0000259" key="9">
    <source>
        <dbReference type="Pfam" id="PF00479"/>
    </source>
</evidence>
<dbReference type="GO" id="GO:0004345">
    <property type="term" value="F:glucose-6-phosphate dehydrogenase activity"/>
    <property type="evidence" value="ECO:0007669"/>
    <property type="project" value="UniProtKB-EC"/>
</dbReference>
<dbReference type="InterPro" id="IPR006148">
    <property type="entry name" value="Glc/Gal-6P_isomerase"/>
</dbReference>
<dbReference type="Proteomes" id="UP000030747">
    <property type="component" value="Unassembled WGS sequence"/>
</dbReference>
<dbReference type="PANTHER" id="PTHR23429:SF0">
    <property type="entry name" value="GLUCOSE-6-PHOSPHATE 1-DEHYDROGENASE"/>
    <property type="match status" value="1"/>
</dbReference>
<evidence type="ECO:0000259" key="10">
    <source>
        <dbReference type="Pfam" id="PF01182"/>
    </source>
</evidence>
<dbReference type="GeneID" id="25253544"/>
<keyword evidence="7" id="KW-0119">Carbohydrate metabolism</keyword>
<feature type="domain" description="Glucose-6-phosphate dehydrogenase C-terminal" evidence="11">
    <location>
        <begin position="542"/>
        <end position="581"/>
    </location>
</feature>
<dbReference type="InterPro" id="IPR001282">
    <property type="entry name" value="G6P_DH"/>
</dbReference>
<sequence>NSFLQPRTAEEGVAMSASMSSSPGERRLRLMQPAAISVPCQSVEDFEAQSLDLVLRTLRSLLDENPFKQLVVGLSGGSTPGPLYAALRQTAISHIQKGKKDQWQSSEQPDSDSFSHSAIDFSRVSFFLVDERYVPPTDPKSNVRLVMEELFGQEVWSDPAAGGTMKFRPTANAWPYSFDFSYPDTSLPVDRCIAEYRESLSNLLRRHGGLDLVLLGMGDDGHIASIFPPLSATQHEAARCPRTMVVHSTTDRFDVHDRISVTLHLLAGASRKIFLIKGESKLNTWFQMETDPEQSPLNFPAREVISSGGCYLVSFPSIDDFSRRRRNASRPLLVKHTSTNVLDTHHLSVIVFGASGDLAKRKTYPALFSLFCEGLLPPNVHVVGFARSKLDVEEFWKQIAEHLKELSTYFSRQMAPLSSKCDDLVERFRRICTYISGDGYDDAVALKKLSNHLDKLEGPEKNNNRLFYLALPPQLFALSVRSIRKHCWAQKGWNRVVVEKPFGRDSESSEKLSNDLMEVLNESEIYRIDHYLGKEMTLSIIALRFANVAFKHLFHRHNVRCVRITFKEDIGTKGRGGYFNSY</sequence>
<evidence type="ECO:0000256" key="3">
    <source>
        <dbReference type="ARBA" id="ARBA00013019"/>
    </source>
</evidence>
<evidence type="ECO:0000256" key="5">
    <source>
        <dbReference type="ARBA" id="ARBA00022857"/>
    </source>
</evidence>
<accession>U6L7S7</accession>
<gene>
    <name evidence="12" type="ORF">ETH_00022160</name>
</gene>
<dbReference type="Gene3D" id="3.40.50.1360">
    <property type="match status" value="1"/>
</dbReference>
<keyword evidence="6" id="KW-0560">Oxidoreductase</keyword>
<keyword evidence="5" id="KW-0521">NADP</keyword>
<dbReference type="InterPro" id="IPR018321">
    <property type="entry name" value="Glucosamine6P_isomerase_CS"/>
</dbReference>
<dbReference type="GO" id="GO:0009051">
    <property type="term" value="P:pentose-phosphate shunt, oxidative branch"/>
    <property type="evidence" value="ECO:0007669"/>
    <property type="project" value="TreeGrafter"/>
</dbReference>
<dbReference type="InterPro" id="IPR036291">
    <property type="entry name" value="NAD(P)-bd_dom_sf"/>
</dbReference>
<evidence type="ECO:0000259" key="11">
    <source>
        <dbReference type="Pfam" id="PF02781"/>
    </source>
</evidence>
<dbReference type="GO" id="GO:0050661">
    <property type="term" value="F:NADP binding"/>
    <property type="evidence" value="ECO:0007669"/>
    <property type="project" value="InterPro"/>
</dbReference>
<dbReference type="SUPFAM" id="SSF55347">
    <property type="entry name" value="Glyceraldehyde-3-phosphate dehydrogenase-like, C-terminal domain"/>
    <property type="match status" value="1"/>
</dbReference>
<evidence type="ECO:0000256" key="8">
    <source>
        <dbReference type="SAM" id="MobiDB-lite"/>
    </source>
</evidence>
<protein>
    <recommendedName>
        <fullName evidence="3">glucose-6-phosphate dehydrogenase (NADP(+))</fullName>
        <ecNumber evidence="3">1.1.1.49</ecNumber>
    </recommendedName>
</protein>
<feature type="non-terminal residue" evidence="12">
    <location>
        <position position="582"/>
    </location>
</feature>
<evidence type="ECO:0000313" key="13">
    <source>
        <dbReference type="Proteomes" id="UP000030747"/>
    </source>
</evidence>
<dbReference type="VEuPathDB" id="ToxoDB:ETH2_1408200"/>